<dbReference type="GO" id="GO:0003677">
    <property type="term" value="F:DNA binding"/>
    <property type="evidence" value="ECO:0007669"/>
    <property type="project" value="UniProtKB-KW"/>
</dbReference>
<evidence type="ECO:0000313" key="4">
    <source>
        <dbReference type="EMBL" id="MBL7260376.1"/>
    </source>
</evidence>
<evidence type="ECO:0000256" key="1">
    <source>
        <dbReference type="ARBA" id="ARBA00023125"/>
    </source>
</evidence>
<comment type="caution">
    <text evidence="2">Lacks conserved residue(s) required for the propagation of feature annotation.</text>
</comment>
<dbReference type="Pfam" id="PF00436">
    <property type="entry name" value="SSB"/>
    <property type="match status" value="1"/>
</dbReference>
<dbReference type="SUPFAM" id="SSF50249">
    <property type="entry name" value="Nucleic acid-binding proteins"/>
    <property type="match status" value="1"/>
</dbReference>
<evidence type="ECO:0000256" key="3">
    <source>
        <dbReference type="SAM" id="MobiDB-lite"/>
    </source>
</evidence>
<gene>
    <name evidence="4" type="ORF">JKJ07_39385</name>
</gene>
<comment type="caution">
    <text evidence="4">The sequence shown here is derived from an EMBL/GenBank/DDBJ whole genome shotgun (WGS) entry which is preliminary data.</text>
</comment>
<dbReference type="CDD" id="cd04496">
    <property type="entry name" value="SSB_OBF"/>
    <property type="match status" value="1"/>
</dbReference>
<dbReference type="RefSeq" id="WP_202997113.1">
    <property type="nucleotide sequence ID" value="NZ_JAENHO010000014.1"/>
</dbReference>
<keyword evidence="5" id="KW-1185">Reference proteome</keyword>
<evidence type="ECO:0000313" key="5">
    <source>
        <dbReference type="Proteomes" id="UP000598996"/>
    </source>
</evidence>
<dbReference type="HAMAP" id="MF_00984">
    <property type="entry name" value="SSB"/>
    <property type="match status" value="1"/>
</dbReference>
<organism evidence="4 5">
    <name type="scientific">Paractinoplanes lichenicola</name>
    <dbReference type="NCBI Taxonomy" id="2802976"/>
    <lineage>
        <taxon>Bacteria</taxon>
        <taxon>Bacillati</taxon>
        <taxon>Actinomycetota</taxon>
        <taxon>Actinomycetes</taxon>
        <taxon>Micromonosporales</taxon>
        <taxon>Micromonosporaceae</taxon>
        <taxon>Paractinoplanes</taxon>
    </lineage>
</organism>
<evidence type="ECO:0000256" key="2">
    <source>
        <dbReference type="HAMAP-Rule" id="MF_00984"/>
    </source>
</evidence>
<dbReference type="Proteomes" id="UP000598996">
    <property type="component" value="Unassembled WGS sequence"/>
</dbReference>
<proteinExistence type="inferred from homology"/>
<name>A0ABS1W0W4_9ACTN</name>
<dbReference type="InterPro" id="IPR012340">
    <property type="entry name" value="NA-bd_OB-fold"/>
</dbReference>
<dbReference type="PANTHER" id="PTHR10302">
    <property type="entry name" value="SINGLE-STRANDED DNA-BINDING PROTEIN"/>
    <property type="match status" value="1"/>
</dbReference>
<feature type="compositionally biased region" description="Low complexity" evidence="3">
    <location>
        <begin position="151"/>
        <end position="170"/>
    </location>
</feature>
<dbReference type="PROSITE" id="PS50935">
    <property type="entry name" value="SSB"/>
    <property type="match status" value="1"/>
</dbReference>
<keyword evidence="1 2" id="KW-0238">DNA-binding</keyword>
<protein>
    <recommendedName>
        <fullName evidence="2">Single-stranded DNA-binding protein</fullName>
        <shortName evidence="2">SSB</shortName>
    </recommendedName>
</protein>
<feature type="region of interest" description="Disordered" evidence="3">
    <location>
        <begin position="148"/>
        <end position="204"/>
    </location>
</feature>
<sequence>MFDTNLVVVGNVLAAPEWRRFESSGSVVANFRIASTARRFDRESNSWVDGNSLRVRVTAWRKLAEGVISSISVGDPVIVYGRLYTRDWKDDDGNPRITYEMEAYSIGHDLARGQGSFTRNRNTAGPGASTPEESAEELFAVDEAPAFAEVSDVAPDSAPDSDSESGPGDVPSDEEIALEVERLTAEQPAPARRARRTRKESVSA</sequence>
<reference evidence="4 5" key="1">
    <citation type="submission" date="2021-01" db="EMBL/GenBank/DDBJ databases">
        <title>Actinoplanes sp. nov. LDG1-01 isolated from lichen.</title>
        <authorList>
            <person name="Saeng-In P."/>
            <person name="Phongsopitanun W."/>
            <person name="Kanchanasin P."/>
            <person name="Yuki M."/>
            <person name="Kudo T."/>
            <person name="Ohkuma M."/>
            <person name="Tanasupawat S."/>
        </authorList>
    </citation>
    <scope>NUCLEOTIDE SEQUENCE [LARGE SCALE GENOMIC DNA]</scope>
    <source>
        <strain evidence="4 5">LDG1-01</strain>
    </source>
</reference>
<dbReference type="Gene3D" id="2.40.50.140">
    <property type="entry name" value="Nucleic acid-binding proteins"/>
    <property type="match status" value="1"/>
</dbReference>
<dbReference type="InterPro" id="IPR000424">
    <property type="entry name" value="Primosome_PriB/ssb"/>
</dbReference>
<feature type="region of interest" description="Disordered" evidence="3">
    <location>
        <begin position="112"/>
        <end position="134"/>
    </location>
</feature>
<dbReference type="EMBL" id="JAENHO010000014">
    <property type="protein sequence ID" value="MBL7260376.1"/>
    <property type="molecule type" value="Genomic_DNA"/>
</dbReference>
<dbReference type="InterPro" id="IPR011344">
    <property type="entry name" value="ssDNA-bd"/>
</dbReference>
<accession>A0ABS1W0W4</accession>
<dbReference type="PANTHER" id="PTHR10302:SF27">
    <property type="entry name" value="SINGLE-STRANDED DNA-BINDING PROTEIN"/>
    <property type="match status" value="1"/>
</dbReference>
<comment type="subunit">
    <text evidence="2">Homotetramer.</text>
</comment>